<evidence type="ECO:0000313" key="2">
    <source>
        <dbReference type="EMBL" id="PRW83129.1"/>
    </source>
</evidence>
<accession>A0A2T0HJ67</accession>
<dbReference type="AlphaFoldDB" id="A0A2T0HJ67"/>
<sequence>MEAPYTWHQGARCLNPRWPLTPSILIDELFSSWLVRTAHAHRCLPSTLTGIVWPGVQAWKVDLDRRHSWANMEVLSSLTGLKASSLLASTLWPIAQKLHPNGVTEQTTHLPWILPLGCRNRSHTGGLLCCPCCMTDPVPHYLLQYRLAWHTVCPRHRTLLIDRCLRCSSALQPNRLRPDSPLSMCHQCGQSLGDVSPEPIVTSALAFQSFADSASQSTALYGTASLSFSEWMSVARVMVSFLKNVTRNPTTKSQLFCQAMGVDLSQLKSSSLGLPFEYATPAERAGLLGQAWVIMQAGPERFLELAGEVELPVTMFPARGIGGSPILAQMVSVLVKHTRHTSGRPSLKQTREPPEVWRMWNRLQRRTHRNGIS</sequence>
<organism evidence="2 3">
    <name type="scientific">Pseudomonas fluorescens</name>
    <dbReference type="NCBI Taxonomy" id="294"/>
    <lineage>
        <taxon>Bacteria</taxon>
        <taxon>Pseudomonadati</taxon>
        <taxon>Pseudomonadota</taxon>
        <taxon>Gammaproteobacteria</taxon>
        <taxon>Pseudomonadales</taxon>
        <taxon>Pseudomonadaceae</taxon>
        <taxon>Pseudomonas</taxon>
    </lineage>
</organism>
<evidence type="ECO:0000313" key="3">
    <source>
        <dbReference type="Proteomes" id="UP000239731"/>
    </source>
</evidence>
<protein>
    <recommendedName>
        <fullName evidence="1">TniQ domain-containing protein</fullName>
    </recommendedName>
</protein>
<gene>
    <name evidence="2" type="ORF">C7A10_31385</name>
</gene>
<dbReference type="InterPro" id="IPR009492">
    <property type="entry name" value="TniQ"/>
</dbReference>
<dbReference type="RefSeq" id="WP_106118784.1">
    <property type="nucleotide sequence ID" value="NZ_PVUH01000052.1"/>
</dbReference>
<dbReference type="Pfam" id="PF06527">
    <property type="entry name" value="TniQ"/>
    <property type="match status" value="1"/>
</dbReference>
<feature type="domain" description="TniQ" evidence="1">
    <location>
        <begin position="19"/>
        <end position="160"/>
    </location>
</feature>
<dbReference type="EMBL" id="PVUH01000052">
    <property type="protein sequence ID" value="PRW83129.1"/>
    <property type="molecule type" value="Genomic_DNA"/>
</dbReference>
<name>A0A2T0HJ67_PSEFL</name>
<evidence type="ECO:0000259" key="1">
    <source>
        <dbReference type="Pfam" id="PF06527"/>
    </source>
</evidence>
<reference evidence="2 3" key="1">
    <citation type="submission" date="2018-03" db="EMBL/GenBank/DDBJ databases">
        <title>Blue discolouration in mozzarella cheese caused by Pseudomonas fluorescens.</title>
        <authorList>
            <person name="Chiesa F."/>
            <person name="Dalmasso A."/>
            <person name="Lomonaco S."/>
        </authorList>
    </citation>
    <scope>NUCLEOTIDE SEQUENCE [LARGE SCALE GENOMIC DNA]</scope>
    <source>
        <strain evidence="2 3">11293</strain>
    </source>
</reference>
<comment type="caution">
    <text evidence="2">The sequence shown here is derived from an EMBL/GenBank/DDBJ whole genome shotgun (WGS) entry which is preliminary data.</text>
</comment>
<proteinExistence type="predicted"/>
<dbReference type="Proteomes" id="UP000239731">
    <property type="component" value="Unassembled WGS sequence"/>
</dbReference>